<gene>
    <name evidence="1" type="ORF">V144x_30420</name>
</gene>
<dbReference type="EMBL" id="CP037920">
    <property type="protein sequence ID" value="QDT97563.1"/>
    <property type="molecule type" value="Genomic_DNA"/>
</dbReference>
<organism evidence="1 2">
    <name type="scientific">Gimesia aquarii</name>
    <dbReference type="NCBI Taxonomy" id="2527964"/>
    <lineage>
        <taxon>Bacteria</taxon>
        <taxon>Pseudomonadati</taxon>
        <taxon>Planctomycetota</taxon>
        <taxon>Planctomycetia</taxon>
        <taxon>Planctomycetales</taxon>
        <taxon>Planctomycetaceae</taxon>
        <taxon>Gimesia</taxon>
    </lineage>
</organism>
<evidence type="ECO:0000313" key="1">
    <source>
        <dbReference type="EMBL" id="QDT97563.1"/>
    </source>
</evidence>
<dbReference type="AlphaFoldDB" id="A0A517VX27"/>
<accession>A0A517VX27</accession>
<proteinExistence type="predicted"/>
<protein>
    <submittedName>
        <fullName evidence="1">Uncharacterized protein</fullName>
    </submittedName>
</protein>
<dbReference type="KEGG" id="gaw:V144x_30420"/>
<dbReference type="Proteomes" id="UP000318704">
    <property type="component" value="Chromosome"/>
</dbReference>
<sequence>MVVVYWILVDSVFFLIASRSRKADLRSFVSGMVKRHVLALCFLLKMIRNGVLHTAHPEVVLVSVSEIRLFSGVFIVLKIAGGQKFTRKISLPRARDAEIKSFENGSHPSM</sequence>
<name>A0A517VX27_9PLAN</name>
<evidence type="ECO:0000313" key="2">
    <source>
        <dbReference type="Proteomes" id="UP000318704"/>
    </source>
</evidence>
<reference evidence="1 2" key="1">
    <citation type="submission" date="2019-03" db="EMBL/GenBank/DDBJ databases">
        <title>Deep-cultivation of Planctomycetes and their phenomic and genomic characterization uncovers novel biology.</title>
        <authorList>
            <person name="Wiegand S."/>
            <person name="Jogler M."/>
            <person name="Boedeker C."/>
            <person name="Pinto D."/>
            <person name="Vollmers J."/>
            <person name="Rivas-Marin E."/>
            <person name="Kohn T."/>
            <person name="Peeters S.H."/>
            <person name="Heuer A."/>
            <person name="Rast P."/>
            <person name="Oberbeckmann S."/>
            <person name="Bunk B."/>
            <person name="Jeske O."/>
            <person name="Meyerdierks A."/>
            <person name="Storesund J.E."/>
            <person name="Kallscheuer N."/>
            <person name="Luecker S."/>
            <person name="Lage O.M."/>
            <person name="Pohl T."/>
            <person name="Merkel B.J."/>
            <person name="Hornburger P."/>
            <person name="Mueller R.-W."/>
            <person name="Bruemmer F."/>
            <person name="Labrenz M."/>
            <person name="Spormann A.M."/>
            <person name="Op den Camp H."/>
            <person name="Overmann J."/>
            <person name="Amann R."/>
            <person name="Jetten M.S.M."/>
            <person name="Mascher T."/>
            <person name="Medema M.H."/>
            <person name="Devos D.P."/>
            <person name="Kaster A.-K."/>
            <person name="Ovreas L."/>
            <person name="Rohde M."/>
            <person name="Galperin M.Y."/>
            <person name="Jogler C."/>
        </authorList>
    </citation>
    <scope>NUCLEOTIDE SEQUENCE [LARGE SCALE GENOMIC DNA]</scope>
    <source>
        <strain evidence="1 2">V144</strain>
    </source>
</reference>